<keyword evidence="12" id="KW-1185">Reference proteome</keyword>
<keyword evidence="7 9" id="KW-0624">Polysaccharide degradation</keyword>
<evidence type="ECO:0000256" key="3">
    <source>
        <dbReference type="ARBA" id="ARBA00023001"/>
    </source>
</evidence>
<dbReference type="SUPFAM" id="SSF51989">
    <property type="entry name" value="Glycosyl hydrolases family 6, cellulases"/>
    <property type="match status" value="1"/>
</dbReference>
<evidence type="ECO:0000256" key="7">
    <source>
        <dbReference type="ARBA" id="ARBA00023326"/>
    </source>
</evidence>
<keyword evidence="5 9" id="KW-0119">Carbohydrate metabolism</keyword>
<dbReference type="Gene3D" id="3.20.20.40">
    <property type="entry name" value="1, 4-beta cellobiohydrolase"/>
    <property type="match status" value="1"/>
</dbReference>
<dbReference type="RefSeq" id="WP_344906337.1">
    <property type="nucleotide sequence ID" value="NZ_BAAAWD010000028.1"/>
</dbReference>
<dbReference type="PANTHER" id="PTHR34876:SF4">
    <property type="entry name" value="1,4-BETA-D-GLUCAN CELLOBIOHYDROLASE C-RELATED"/>
    <property type="match status" value="1"/>
</dbReference>
<dbReference type="InterPro" id="IPR036434">
    <property type="entry name" value="Beta_cellobiohydrolase_sf"/>
</dbReference>
<evidence type="ECO:0000256" key="10">
    <source>
        <dbReference type="SAM" id="MobiDB-lite"/>
    </source>
</evidence>
<feature type="region of interest" description="Disordered" evidence="10">
    <location>
        <begin position="23"/>
        <end position="57"/>
    </location>
</feature>
<evidence type="ECO:0000256" key="4">
    <source>
        <dbReference type="ARBA" id="ARBA00023157"/>
    </source>
</evidence>
<dbReference type="InterPro" id="IPR001524">
    <property type="entry name" value="Glyco_hydro_6_CS"/>
</dbReference>
<evidence type="ECO:0000256" key="6">
    <source>
        <dbReference type="ARBA" id="ARBA00023295"/>
    </source>
</evidence>
<dbReference type="Proteomes" id="UP001499930">
    <property type="component" value="Unassembled WGS sequence"/>
</dbReference>
<keyword evidence="2 9" id="KW-0378">Hydrolase</keyword>
<dbReference type="PIRSF" id="PIRSF001100">
    <property type="entry name" value="Beta_cellobiohydrolase"/>
    <property type="match status" value="1"/>
</dbReference>
<dbReference type="PROSITE" id="PS51257">
    <property type="entry name" value="PROKAR_LIPOPROTEIN"/>
    <property type="match status" value="1"/>
</dbReference>
<dbReference type="InterPro" id="IPR016288">
    <property type="entry name" value="Beta_cellobiohydrolase"/>
</dbReference>
<dbReference type="PANTHER" id="PTHR34876">
    <property type="match status" value="1"/>
</dbReference>
<dbReference type="EC" id="3.2.1.-" evidence="9"/>
<dbReference type="Pfam" id="PF01341">
    <property type="entry name" value="Glyco_hydro_6"/>
    <property type="match status" value="1"/>
</dbReference>
<accession>A0ABP6LDK2</accession>
<keyword evidence="6 9" id="KW-0326">Glycosidase</keyword>
<evidence type="ECO:0000256" key="1">
    <source>
        <dbReference type="ARBA" id="ARBA00022729"/>
    </source>
</evidence>
<evidence type="ECO:0000256" key="8">
    <source>
        <dbReference type="PROSITE-ProRule" id="PRU10056"/>
    </source>
</evidence>
<evidence type="ECO:0000313" key="12">
    <source>
        <dbReference type="Proteomes" id="UP001499930"/>
    </source>
</evidence>
<keyword evidence="3 9" id="KW-0136">Cellulose degradation</keyword>
<name>A0ABP6LDK2_9ACTN</name>
<evidence type="ECO:0000256" key="2">
    <source>
        <dbReference type="ARBA" id="ARBA00022801"/>
    </source>
</evidence>
<dbReference type="GO" id="GO:0016787">
    <property type="term" value="F:hydrolase activity"/>
    <property type="evidence" value="ECO:0007669"/>
    <property type="project" value="UniProtKB-KW"/>
</dbReference>
<evidence type="ECO:0000256" key="9">
    <source>
        <dbReference type="RuleBase" id="RU361186"/>
    </source>
</evidence>
<comment type="caution">
    <text evidence="11">The sequence shown here is derived from an EMBL/GenBank/DDBJ whole genome shotgun (WGS) entry which is preliminary data.</text>
</comment>
<evidence type="ECO:0000313" key="11">
    <source>
        <dbReference type="EMBL" id="GAA3038062.1"/>
    </source>
</evidence>
<feature type="signal peptide" evidence="9">
    <location>
        <begin position="1"/>
        <end position="20"/>
    </location>
</feature>
<evidence type="ECO:0000256" key="5">
    <source>
        <dbReference type="ARBA" id="ARBA00023277"/>
    </source>
</evidence>
<organism evidence="11 12">
    <name type="scientific">Streptosporangium longisporum</name>
    <dbReference type="NCBI Taxonomy" id="46187"/>
    <lineage>
        <taxon>Bacteria</taxon>
        <taxon>Bacillati</taxon>
        <taxon>Actinomycetota</taxon>
        <taxon>Actinomycetes</taxon>
        <taxon>Streptosporangiales</taxon>
        <taxon>Streptosporangiaceae</taxon>
        <taxon>Streptosporangium</taxon>
    </lineage>
</organism>
<gene>
    <name evidence="11" type="ORF">GCM10017559_77540</name>
</gene>
<dbReference type="PRINTS" id="PR00733">
    <property type="entry name" value="GLHYDRLASE6"/>
</dbReference>
<dbReference type="PROSITE" id="PS00655">
    <property type="entry name" value="GLYCOSYL_HYDROL_F6_1"/>
    <property type="match status" value="1"/>
</dbReference>
<keyword evidence="4" id="KW-1015">Disulfide bond</keyword>
<feature type="chain" id="PRO_5044966109" description="Glucanase" evidence="9">
    <location>
        <begin position="21"/>
        <end position="345"/>
    </location>
</feature>
<dbReference type="EMBL" id="BAAAWD010000028">
    <property type="protein sequence ID" value="GAA3038062.1"/>
    <property type="molecule type" value="Genomic_DNA"/>
</dbReference>
<sequence length="345" mass="36390">MNRYGLAAALALALATAACAADPGPAGPGASGSGTPATAASSTPPASPQSPAGTAFYVDPDSAAAQEVRRLEGEGRSEEAALIRRIADRPNAIWIGDQDPQGRVADITTKARQAGRVPVLVAYHIPDRDCGRFSAGGAAGADEYRAWIGRFAAGIGDRPAWVIVEPDALAHILDNCTRGGQAGERLDLLRGAVETLKRQPATRVYVDAGNAGWIKNPDDWAEPMRRAGVPQADGFAFNVSNFFTVEESVAVARRLSDGLGGAHYVIDTSRNGNGPVRDAHGDDAWCNPKGRALGTEPTTETGRERVDAFLWIKRPGESDGECHRGEPRAGDWFPEYALEIARNAG</sequence>
<proteinExistence type="inferred from homology"/>
<comment type="similarity">
    <text evidence="9">Belongs to the glycosyl hydrolase family 6.</text>
</comment>
<keyword evidence="1 9" id="KW-0732">Signal</keyword>
<reference evidence="12" key="1">
    <citation type="journal article" date="2019" name="Int. J. Syst. Evol. Microbiol.">
        <title>The Global Catalogue of Microorganisms (GCM) 10K type strain sequencing project: providing services to taxonomists for standard genome sequencing and annotation.</title>
        <authorList>
            <consortium name="The Broad Institute Genomics Platform"/>
            <consortium name="The Broad Institute Genome Sequencing Center for Infectious Disease"/>
            <person name="Wu L."/>
            <person name="Ma J."/>
        </authorList>
    </citation>
    <scope>NUCLEOTIDE SEQUENCE [LARGE SCALE GENOMIC DNA]</scope>
    <source>
        <strain evidence="12">JCM 3106</strain>
    </source>
</reference>
<feature type="compositionally biased region" description="Low complexity" evidence="10">
    <location>
        <begin position="33"/>
        <end position="55"/>
    </location>
</feature>
<feature type="active site" evidence="8">
    <location>
        <position position="129"/>
    </location>
</feature>
<protein>
    <recommendedName>
        <fullName evidence="9">Glucanase</fullName>
        <ecNumber evidence="9">3.2.1.-</ecNumber>
    </recommendedName>
</protein>